<dbReference type="InterPro" id="IPR013762">
    <property type="entry name" value="Integrase-like_cat_sf"/>
</dbReference>
<protein>
    <recommendedName>
        <fullName evidence="5">Tyr recombinase domain-containing protein</fullName>
    </recommendedName>
</protein>
<evidence type="ECO:0008006" key="5">
    <source>
        <dbReference type="Google" id="ProtNLM"/>
    </source>
</evidence>
<dbReference type="Gene3D" id="1.10.443.10">
    <property type="entry name" value="Intergrase catalytic core"/>
    <property type="match status" value="1"/>
</dbReference>
<dbReference type="InterPro" id="IPR010998">
    <property type="entry name" value="Integrase_recombinase_N"/>
</dbReference>
<keyword evidence="1" id="KW-0238">DNA-binding</keyword>
<dbReference type="GO" id="GO:0015074">
    <property type="term" value="P:DNA integration"/>
    <property type="evidence" value="ECO:0007669"/>
    <property type="project" value="InterPro"/>
</dbReference>
<evidence type="ECO:0000256" key="1">
    <source>
        <dbReference type="ARBA" id="ARBA00023125"/>
    </source>
</evidence>
<dbReference type="Proteomes" id="UP000321150">
    <property type="component" value="Unassembled WGS sequence"/>
</dbReference>
<organism evidence="3 4">
    <name type="scientific">Chryseobacterium lathyri</name>
    <dbReference type="NCBI Taxonomy" id="395933"/>
    <lineage>
        <taxon>Bacteria</taxon>
        <taxon>Pseudomonadati</taxon>
        <taxon>Bacteroidota</taxon>
        <taxon>Flavobacteriia</taxon>
        <taxon>Flavobacteriales</taxon>
        <taxon>Weeksellaceae</taxon>
        <taxon>Chryseobacterium group</taxon>
        <taxon>Chryseobacterium</taxon>
    </lineage>
</organism>
<dbReference type="RefSeq" id="WP_111960085.1">
    <property type="nucleotide sequence ID" value="NZ_BJYI01000026.1"/>
</dbReference>
<dbReference type="OrthoDB" id="662986at2"/>
<dbReference type="InterPro" id="IPR011010">
    <property type="entry name" value="DNA_brk_join_enz"/>
</dbReference>
<name>A0A511YFT1_9FLAO</name>
<dbReference type="SUPFAM" id="SSF56349">
    <property type="entry name" value="DNA breaking-rejoining enzymes"/>
    <property type="match status" value="1"/>
</dbReference>
<proteinExistence type="predicted"/>
<evidence type="ECO:0000313" key="4">
    <source>
        <dbReference type="Proteomes" id="UP000321150"/>
    </source>
</evidence>
<keyword evidence="2" id="KW-0233">DNA recombination</keyword>
<dbReference type="GO" id="GO:0006310">
    <property type="term" value="P:DNA recombination"/>
    <property type="evidence" value="ECO:0007669"/>
    <property type="project" value="UniProtKB-KW"/>
</dbReference>
<gene>
    <name evidence="3" type="ORF">CLA01_41360</name>
</gene>
<dbReference type="EMBL" id="BJYI01000026">
    <property type="protein sequence ID" value="GEN74064.1"/>
    <property type="molecule type" value="Genomic_DNA"/>
</dbReference>
<dbReference type="GO" id="GO:0003677">
    <property type="term" value="F:DNA binding"/>
    <property type="evidence" value="ECO:0007669"/>
    <property type="project" value="UniProtKB-KW"/>
</dbReference>
<evidence type="ECO:0000256" key="2">
    <source>
        <dbReference type="ARBA" id="ARBA00023172"/>
    </source>
</evidence>
<evidence type="ECO:0000313" key="3">
    <source>
        <dbReference type="EMBL" id="GEN74064.1"/>
    </source>
</evidence>
<dbReference type="Gene3D" id="1.10.150.130">
    <property type="match status" value="1"/>
</dbReference>
<reference evidence="3 4" key="1">
    <citation type="submission" date="2019-07" db="EMBL/GenBank/DDBJ databases">
        <title>Whole genome shotgun sequence of Chryseobacterium lathyri NBRC 105250.</title>
        <authorList>
            <person name="Hosoyama A."/>
            <person name="Uohara A."/>
            <person name="Ohji S."/>
            <person name="Ichikawa N."/>
        </authorList>
    </citation>
    <scope>NUCLEOTIDE SEQUENCE [LARGE SCALE GENOMIC DNA]</scope>
    <source>
        <strain evidence="3 4">NBRC 105250</strain>
    </source>
</reference>
<accession>A0A511YFT1</accession>
<comment type="caution">
    <text evidence="3">The sequence shown here is derived from an EMBL/GenBank/DDBJ whole genome shotgun (WGS) entry which is preliminary data.</text>
</comment>
<dbReference type="AlphaFoldDB" id="A0A511YFT1"/>
<sequence>MRKELINLVNNCSRTEVFISPKNYFTFTKSNFKKDWFVECRFHDPGYKDKYPLGFQYRKKFSGNNLQELKLTATVFKEEMETMLDKKNYNPITKKYMTDRIGILHPYMPFTEALEQSYDKLKITYSKNHSYEVNRYIKKVKKIKDQLGFGHLLINEIKTWHIKNILDALKLTDSNYNKSRAYLMGLFKELVEFGCCENNPVRDITRRIEVKNIRAVITEEKLKHVFYFLRDKHYTFFRYGKIFFYSGGRTAELFRVQKKHVDIKNQEYQVLIKKGKQYVWEKKIITLDAIHYWKEILNLCKNEEDFLFSKNLCPGSASINPRQISRRWNKHIKSKEIKDDEGNIIKITEDFYSLKHLFLDKIEEQSSIPIIPIAGAAQRMANHKNERTTGIYTTGKESRKNEDLKRLKIG</sequence>